<evidence type="ECO:0000313" key="11">
    <source>
        <dbReference type="EMBL" id="EPS65530.1"/>
    </source>
</evidence>
<sequence>EKVEKLGLSVEQLNNPQSSCGNCGLGDAFRCSTCPYKGLPPFKLGEKVTISPSFLASDA</sequence>
<keyword evidence="9" id="KW-0496">Mitochondrion</keyword>
<name>S8CF82_9LAMI</name>
<comment type="subcellular location">
    <subcellularLocation>
        <location evidence="2">Cytoplasm</location>
    </subcellularLocation>
</comment>
<reference evidence="11 12" key="1">
    <citation type="journal article" date="2013" name="BMC Genomics">
        <title>The miniature genome of a carnivorous plant Genlisea aurea contains a low number of genes and short non-coding sequences.</title>
        <authorList>
            <person name="Leushkin E.V."/>
            <person name="Sutormin R.A."/>
            <person name="Nabieva E.R."/>
            <person name="Penin A.A."/>
            <person name="Kondrashov A.S."/>
            <person name="Logacheva M.D."/>
        </authorList>
    </citation>
    <scope>NUCLEOTIDE SEQUENCE [LARGE SCALE GENOMIC DNA]</scope>
</reference>
<keyword evidence="8" id="KW-0411">Iron-sulfur</keyword>
<dbReference type="GO" id="GO:0051539">
    <property type="term" value="F:4 iron, 4 sulfur cluster binding"/>
    <property type="evidence" value="ECO:0007669"/>
    <property type="project" value="UniProtKB-KW"/>
</dbReference>
<proteinExistence type="inferred from homology"/>
<keyword evidence="4" id="KW-0004">4Fe-4S</keyword>
<organism evidence="11 12">
    <name type="scientific">Genlisea aurea</name>
    <dbReference type="NCBI Taxonomy" id="192259"/>
    <lineage>
        <taxon>Eukaryota</taxon>
        <taxon>Viridiplantae</taxon>
        <taxon>Streptophyta</taxon>
        <taxon>Embryophyta</taxon>
        <taxon>Tracheophyta</taxon>
        <taxon>Spermatophyta</taxon>
        <taxon>Magnoliopsida</taxon>
        <taxon>eudicotyledons</taxon>
        <taxon>Gunneridae</taxon>
        <taxon>Pentapetalae</taxon>
        <taxon>asterids</taxon>
        <taxon>lamiids</taxon>
        <taxon>Lamiales</taxon>
        <taxon>Lentibulariaceae</taxon>
        <taxon>Genlisea</taxon>
    </lineage>
</organism>
<comment type="similarity">
    <text evidence="3">Belongs to the anamorsin family.</text>
</comment>
<dbReference type="Proteomes" id="UP000015453">
    <property type="component" value="Unassembled WGS sequence"/>
</dbReference>
<dbReference type="EMBL" id="AUSU01004171">
    <property type="protein sequence ID" value="EPS65530.1"/>
    <property type="molecule type" value="Genomic_DNA"/>
</dbReference>
<dbReference type="GO" id="GO:0005737">
    <property type="term" value="C:cytoplasm"/>
    <property type="evidence" value="ECO:0007669"/>
    <property type="project" value="UniProtKB-SubCell"/>
</dbReference>
<protein>
    <recommendedName>
        <fullName evidence="10">Anamorsin C-terminal domain-containing protein</fullName>
    </recommendedName>
</protein>
<keyword evidence="12" id="KW-1185">Reference proteome</keyword>
<dbReference type="GO" id="GO:0016226">
    <property type="term" value="P:iron-sulfur cluster assembly"/>
    <property type="evidence" value="ECO:0007669"/>
    <property type="project" value="InterPro"/>
</dbReference>
<evidence type="ECO:0000256" key="1">
    <source>
        <dbReference type="ARBA" id="ARBA00001966"/>
    </source>
</evidence>
<gene>
    <name evidence="11" type="ORF">M569_09247</name>
</gene>
<dbReference type="PANTHER" id="PTHR13273">
    <property type="entry name" value="ANAMORSIN"/>
    <property type="match status" value="1"/>
</dbReference>
<dbReference type="OrthoDB" id="311633at2759"/>
<keyword evidence="7" id="KW-0408">Iron</keyword>
<evidence type="ECO:0000256" key="2">
    <source>
        <dbReference type="ARBA" id="ARBA00004496"/>
    </source>
</evidence>
<dbReference type="GO" id="GO:0046872">
    <property type="term" value="F:metal ion binding"/>
    <property type="evidence" value="ECO:0007669"/>
    <property type="project" value="UniProtKB-KW"/>
</dbReference>
<evidence type="ECO:0000256" key="4">
    <source>
        <dbReference type="ARBA" id="ARBA00022485"/>
    </source>
</evidence>
<evidence type="ECO:0000256" key="3">
    <source>
        <dbReference type="ARBA" id="ARBA00008169"/>
    </source>
</evidence>
<feature type="domain" description="Anamorsin C-terminal" evidence="10">
    <location>
        <begin position="13"/>
        <end position="50"/>
    </location>
</feature>
<dbReference type="InterPro" id="IPR046408">
    <property type="entry name" value="CIAPIN1"/>
</dbReference>
<evidence type="ECO:0000256" key="7">
    <source>
        <dbReference type="ARBA" id="ARBA00023004"/>
    </source>
</evidence>
<evidence type="ECO:0000256" key="5">
    <source>
        <dbReference type="ARBA" id="ARBA00022490"/>
    </source>
</evidence>
<evidence type="ECO:0000256" key="8">
    <source>
        <dbReference type="ARBA" id="ARBA00023014"/>
    </source>
</evidence>
<dbReference type="PANTHER" id="PTHR13273:SF14">
    <property type="entry name" value="ANAMORSIN"/>
    <property type="match status" value="1"/>
</dbReference>
<feature type="non-terminal residue" evidence="11">
    <location>
        <position position="1"/>
    </location>
</feature>
<dbReference type="AlphaFoldDB" id="S8CF82"/>
<evidence type="ECO:0000259" key="10">
    <source>
        <dbReference type="Pfam" id="PF05093"/>
    </source>
</evidence>
<keyword evidence="5" id="KW-0963">Cytoplasm</keyword>
<accession>S8CF82</accession>
<dbReference type="InterPro" id="IPR007785">
    <property type="entry name" value="Anamorsin"/>
</dbReference>
<evidence type="ECO:0000256" key="6">
    <source>
        <dbReference type="ARBA" id="ARBA00022723"/>
    </source>
</evidence>
<comment type="caution">
    <text evidence="11">The sequence shown here is derived from an EMBL/GenBank/DDBJ whole genome shotgun (WGS) entry which is preliminary data.</text>
</comment>
<evidence type="ECO:0000256" key="9">
    <source>
        <dbReference type="ARBA" id="ARBA00023128"/>
    </source>
</evidence>
<dbReference type="Pfam" id="PF05093">
    <property type="entry name" value="CIAPIN1"/>
    <property type="match status" value="1"/>
</dbReference>
<comment type="cofactor">
    <cofactor evidence="1">
        <name>[4Fe-4S] cluster</name>
        <dbReference type="ChEBI" id="CHEBI:49883"/>
    </cofactor>
</comment>
<evidence type="ECO:0000313" key="12">
    <source>
        <dbReference type="Proteomes" id="UP000015453"/>
    </source>
</evidence>
<keyword evidence="6" id="KW-0479">Metal-binding</keyword>